<evidence type="ECO:0000256" key="2">
    <source>
        <dbReference type="ARBA" id="ARBA00004574"/>
    </source>
</evidence>
<evidence type="ECO:0000313" key="16">
    <source>
        <dbReference type="Proteomes" id="UP000189580"/>
    </source>
</evidence>
<dbReference type="GO" id="GO:0008033">
    <property type="term" value="P:tRNA processing"/>
    <property type="evidence" value="ECO:0007669"/>
    <property type="project" value="UniProtKB-KW"/>
</dbReference>
<organism evidence="15 16">
    <name type="scientific">Sugiyamaella lignohabitans</name>
    <dbReference type="NCBI Taxonomy" id="796027"/>
    <lineage>
        <taxon>Eukaryota</taxon>
        <taxon>Fungi</taxon>
        <taxon>Dikarya</taxon>
        <taxon>Ascomycota</taxon>
        <taxon>Saccharomycotina</taxon>
        <taxon>Dipodascomycetes</taxon>
        <taxon>Dipodascales</taxon>
        <taxon>Trichomonascaceae</taxon>
        <taxon>Sugiyamaella</taxon>
    </lineage>
</organism>
<name>A0A167DNI0_9ASCO</name>
<protein>
    <recommendedName>
        <fullName evidence="5">EKC/KEOPS complex subunit GON7</fullName>
    </recommendedName>
</protein>
<comment type="function">
    <text evidence="13">Component of the EKC/KEOPS complex that is required for the formation of a threonylcarbamoyl group on adenosine at position 37 (t(6)A37) in tRNAs that read codons beginning with adenine. The complex is probably involved in the transfer of the threonylcarbamoyl moiety of threonylcarbamoyl-AMP (TC-AMP) to the N6 group of A37. GON7 likely plays a supporting role to the catalytic subunit KAE1 in the complex. The EKC/KEOPS complex also promotes both telomere uncapping and telomere elongation. The complex is required for efficient recruitment of transcriptional coactivators.</text>
</comment>
<keyword evidence="9" id="KW-0805">Transcription regulation</keyword>
<evidence type="ECO:0000256" key="10">
    <source>
        <dbReference type="ARBA" id="ARBA00023159"/>
    </source>
</evidence>
<sequence>MSANAIIADYESPDLKKNFQISEEDRSILAKEVDRDAPQEPSNSPLGNLRIKSMNMQQTINVFLTERMKQASGSATADEEDVEKKILDGDDGMEGGDEDEESD</sequence>
<evidence type="ECO:0000313" key="15">
    <source>
        <dbReference type="EMBL" id="ANB13105.1"/>
    </source>
</evidence>
<dbReference type="Proteomes" id="UP000189580">
    <property type="component" value="Chromosome a"/>
</dbReference>
<evidence type="ECO:0000256" key="12">
    <source>
        <dbReference type="ARBA" id="ARBA00023242"/>
    </source>
</evidence>
<dbReference type="GO" id="GO:0005634">
    <property type="term" value="C:nucleus"/>
    <property type="evidence" value="ECO:0007669"/>
    <property type="project" value="UniProtKB-SubCell"/>
</dbReference>
<dbReference type="GO" id="GO:0000781">
    <property type="term" value="C:chromosome, telomeric region"/>
    <property type="evidence" value="ECO:0007669"/>
    <property type="project" value="UniProtKB-SubCell"/>
</dbReference>
<keyword evidence="7" id="KW-0819">tRNA processing</keyword>
<evidence type="ECO:0000256" key="11">
    <source>
        <dbReference type="ARBA" id="ARBA00023163"/>
    </source>
</evidence>
<keyword evidence="6" id="KW-0158">Chromosome</keyword>
<dbReference type="AlphaFoldDB" id="A0A167DNI0"/>
<comment type="subunit">
    <text evidence="4">Component of the EKC/KEOPS complex composed of at least BUD32, CGI121, GON7, KAE1 and PCC1; the whole complex dimerizes.</text>
</comment>
<evidence type="ECO:0000256" key="13">
    <source>
        <dbReference type="ARBA" id="ARBA00025393"/>
    </source>
</evidence>
<reference evidence="15 16" key="1">
    <citation type="submission" date="2016-02" db="EMBL/GenBank/DDBJ databases">
        <title>Complete genome sequence and transcriptome regulation of the pentose utilising yeast Sugiyamaella lignohabitans.</title>
        <authorList>
            <person name="Bellasio M."/>
            <person name="Peymann A."/>
            <person name="Valli M."/>
            <person name="Sipitzky M."/>
            <person name="Graf A."/>
            <person name="Sauer M."/>
            <person name="Marx H."/>
            <person name="Mattanovich D."/>
        </authorList>
    </citation>
    <scope>NUCLEOTIDE SEQUENCE [LARGE SCALE GENOMIC DNA]</scope>
    <source>
        <strain evidence="15 16">CBS 10342</strain>
    </source>
</reference>
<dbReference type="RefSeq" id="XP_018735582.1">
    <property type="nucleotide sequence ID" value="XM_018878260.1"/>
</dbReference>
<dbReference type="Pfam" id="PF08738">
    <property type="entry name" value="Gon7"/>
    <property type="match status" value="1"/>
</dbReference>
<feature type="region of interest" description="Disordered" evidence="14">
    <location>
        <begin position="70"/>
        <end position="103"/>
    </location>
</feature>
<keyword evidence="8" id="KW-0779">Telomere</keyword>
<evidence type="ECO:0000256" key="4">
    <source>
        <dbReference type="ARBA" id="ARBA00011534"/>
    </source>
</evidence>
<accession>A0A167DNI0</accession>
<gene>
    <name evidence="15" type="ORF">AWJ20_1385</name>
</gene>
<dbReference type="EMBL" id="CP014501">
    <property type="protein sequence ID" value="ANB13105.1"/>
    <property type="molecule type" value="Genomic_DNA"/>
</dbReference>
<keyword evidence="16" id="KW-1185">Reference proteome</keyword>
<evidence type="ECO:0000256" key="9">
    <source>
        <dbReference type="ARBA" id="ARBA00023015"/>
    </source>
</evidence>
<keyword evidence="12" id="KW-0539">Nucleus</keyword>
<dbReference type="InterPro" id="IPR014849">
    <property type="entry name" value="EKC/KEOPS_Gon7"/>
</dbReference>
<keyword evidence="10" id="KW-0010">Activator</keyword>
<dbReference type="KEGG" id="slb:AWJ20_1385"/>
<evidence type="ECO:0000256" key="8">
    <source>
        <dbReference type="ARBA" id="ARBA00022895"/>
    </source>
</evidence>
<evidence type="ECO:0000256" key="5">
    <source>
        <dbReference type="ARBA" id="ARBA00019746"/>
    </source>
</evidence>
<evidence type="ECO:0000256" key="6">
    <source>
        <dbReference type="ARBA" id="ARBA00022454"/>
    </source>
</evidence>
<dbReference type="OrthoDB" id="2288868at2759"/>
<comment type="similarity">
    <text evidence="3">Belongs to the GON7 family.</text>
</comment>
<evidence type="ECO:0000256" key="1">
    <source>
        <dbReference type="ARBA" id="ARBA00004123"/>
    </source>
</evidence>
<keyword evidence="11" id="KW-0804">Transcription</keyword>
<comment type="subcellular location">
    <subcellularLocation>
        <location evidence="2">Chromosome</location>
        <location evidence="2">Telomere</location>
    </subcellularLocation>
    <subcellularLocation>
        <location evidence="1">Nucleus</location>
    </subcellularLocation>
</comment>
<evidence type="ECO:0000256" key="3">
    <source>
        <dbReference type="ARBA" id="ARBA00008529"/>
    </source>
</evidence>
<evidence type="ECO:0000256" key="14">
    <source>
        <dbReference type="SAM" id="MobiDB-lite"/>
    </source>
</evidence>
<dbReference type="GeneID" id="30033181"/>
<evidence type="ECO:0000256" key="7">
    <source>
        <dbReference type="ARBA" id="ARBA00022694"/>
    </source>
</evidence>
<feature type="compositionally biased region" description="Acidic residues" evidence="14">
    <location>
        <begin position="89"/>
        <end position="103"/>
    </location>
</feature>
<proteinExistence type="inferred from homology"/>